<keyword evidence="2" id="KW-1185">Reference proteome</keyword>
<evidence type="ECO:0000313" key="1">
    <source>
        <dbReference type="EMBL" id="MBP1907492.1"/>
    </source>
</evidence>
<organism evidence="1 2">
    <name type="scientific">Paenibacillus turicensis</name>
    <dbReference type="NCBI Taxonomy" id="160487"/>
    <lineage>
        <taxon>Bacteria</taxon>
        <taxon>Bacillati</taxon>
        <taxon>Bacillota</taxon>
        <taxon>Bacilli</taxon>
        <taxon>Bacillales</taxon>
        <taxon>Paenibacillaceae</taxon>
        <taxon>Paenibacillus</taxon>
    </lineage>
</organism>
<comment type="caution">
    <text evidence="1">The sequence shown here is derived from an EMBL/GenBank/DDBJ whole genome shotgun (WGS) entry which is preliminary data.</text>
</comment>
<protein>
    <submittedName>
        <fullName evidence="1">Heptaprenyl diphosphate synthase</fullName>
        <ecNumber evidence="1">2.5.1.30</ecNumber>
    </submittedName>
</protein>
<dbReference type="GO" id="GO:0000010">
    <property type="term" value="F:heptaprenyl diphosphate synthase activity"/>
    <property type="evidence" value="ECO:0007669"/>
    <property type="project" value="UniProtKB-EC"/>
</dbReference>
<proteinExistence type="predicted"/>
<accession>A0ABS4FY38</accession>
<evidence type="ECO:0000313" key="2">
    <source>
        <dbReference type="Proteomes" id="UP001519272"/>
    </source>
</evidence>
<keyword evidence="1" id="KW-0808">Transferase</keyword>
<sequence>MNLQHISNLAQKYVGYDMISKHTKLPAFPVPRVHLLYKFLNAHQQDHALNAAQSCALASFLVQLGLDTHDFIDQNEGAIEDELMRSRQLKVLAGDYFSSVFYELLAEEGNIATIASMSAAICEVNRMKVDLYTRLKTMSVTAEQYLKDKVSLKMGLFVSFTASLDKSLQNVWKLLLAEFSRLEVVLEELDPEGTLPEQRMSYTYLKIMETGSSEDKEKLSRSKVGLEEWTGLLSKYNIADQFKTLFTTTIAQIQSLVTENEAQKLHLQLDELVQALNDSFRSKLRLCVEG</sequence>
<gene>
    <name evidence="1" type="ORF">J2Z32_004167</name>
</gene>
<dbReference type="Gene3D" id="1.20.120.1450">
    <property type="match status" value="1"/>
</dbReference>
<dbReference type="RefSeq" id="WP_210091071.1">
    <property type="nucleotide sequence ID" value="NZ_JAGGKG010000027.1"/>
</dbReference>
<dbReference type="InterPro" id="IPR009920">
    <property type="entry name" value="HEPPP_synth_su1"/>
</dbReference>
<name>A0ABS4FY38_9BACL</name>
<dbReference type="EC" id="2.5.1.30" evidence="1"/>
<dbReference type="Pfam" id="PF07307">
    <property type="entry name" value="HEPPP_synt_1"/>
    <property type="match status" value="1"/>
</dbReference>
<dbReference type="EMBL" id="JAGGKG010000027">
    <property type="protein sequence ID" value="MBP1907492.1"/>
    <property type="molecule type" value="Genomic_DNA"/>
</dbReference>
<reference evidence="1 2" key="1">
    <citation type="submission" date="2021-03" db="EMBL/GenBank/DDBJ databases">
        <title>Genomic Encyclopedia of Type Strains, Phase IV (KMG-IV): sequencing the most valuable type-strain genomes for metagenomic binning, comparative biology and taxonomic classification.</title>
        <authorList>
            <person name="Goeker M."/>
        </authorList>
    </citation>
    <scope>NUCLEOTIDE SEQUENCE [LARGE SCALE GENOMIC DNA]</scope>
    <source>
        <strain evidence="1 2">DSM 14349</strain>
    </source>
</reference>
<dbReference type="Proteomes" id="UP001519272">
    <property type="component" value="Unassembled WGS sequence"/>
</dbReference>